<protein>
    <recommendedName>
        <fullName evidence="1">FRG domain-containing protein</fullName>
    </recommendedName>
</protein>
<accession>A0AAD1YMF8</accession>
<evidence type="ECO:0000313" key="3">
    <source>
        <dbReference type="Proteomes" id="UP001189143"/>
    </source>
</evidence>
<evidence type="ECO:0000259" key="1">
    <source>
        <dbReference type="Pfam" id="PF08867"/>
    </source>
</evidence>
<comment type="caution">
    <text evidence="2">The sequence shown here is derived from an EMBL/GenBank/DDBJ whole genome shotgun (WGS) entry which is preliminary data.</text>
</comment>
<dbReference type="AlphaFoldDB" id="A0AAD1YMF8"/>
<feature type="domain" description="FRG" evidence="1">
    <location>
        <begin position="25"/>
        <end position="99"/>
    </location>
</feature>
<dbReference type="Proteomes" id="UP001189143">
    <property type="component" value="Unassembled WGS sequence"/>
</dbReference>
<dbReference type="InterPro" id="IPR014966">
    <property type="entry name" value="FRG-dom"/>
</dbReference>
<organism evidence="2 3">
    <name type="scientific">Clostridium neonatale</name>
    <dbReference type="NCBI Taxonomy" id="137838"/>
    <lineage>
        <taxon>Bacteria</taxon>
        <taxon>Bacillati</taxon>
        <taxon>Bacillota</taxon>
        <taxon>Clostridia</taxon>
        <taxon>Eubacteriales</taxon>
        <taxon>Clostridiaceae</taxon>
        <taxon>Clostridium</taxon>
    </lineage>
</organism>
<reference evidence="2" key="1">
    <citation type="submission" date="2022-10" db="EMBL/GenBank/DDBJ databases">
        <authorList>
            <person name="Aires J."/>
            <person name="Mesa V."/>
        </authorList>
    </citation>
    <scope>NUCLEOTIDE SEQUENCE</scope>
    <source>
        <strain evidence="2">Clostridium neonatale JD116</strain>
    </source>
</reference>
<name>A0AAD1YMF8_9CLOT</name>
<evidence type="ECO:0000313" key="2">
    <source>
        <dbReference type="EMBL" id="CAI3674446.1"/>
    </source>
</evidence>
<sequence length="99" mass="11950">MDENIYKINTISQYIDIIKENNLKEFIYRGQNEPFYGIEANGFRKYKGGWDSDKIYDLKKIQEEYYNKVISRLNLDERKHFLAFCQHHGLPTNLVDFSY</sequence>
<gene>
    <name evidence="2" type="ORF">CNEO2_60092</name>
</gene>
<dbReference type="Pfam" id="PF08867">
    <property type="entry name" value="FRG"/>
    <property type="match status" value="1"/>
</dbReference>
<dbReference type="EMBL" id="CAMTCP010000270">
    <property type="protein sequence ID" value="CAI3674446.1"/>
    <property type="molecule type" value="Genomic_DNA"/>
</dbReference>
<proteinExistence type="predicted"/>
<dbReference type="RefSeq" id="WP_317049905.1">
    <property type="nucleotide sequence ID" value="NZ_CAMRXC010000295.1"/>
</dbReference>